<comment type="subcellular location">
    <subcellularLocation>
        <location evidence="4">Cytoplasm</location>
    </subcellularLocation>
</comment>
<dbReference type="PANTHER" id="PTHR39190:SF1">
    <property type="entry name" value="FLAGELLAR ASSEMBLY FACTOR FLIW"/>
    <property type="match status" value="1"/>
</dbReference>
<comment type="caution">
    <text evidence="5">The sequence shown here is derived from an EMBL/GenBank/DDBJ whole genome shotgun (WGS) entry which is preliminary data.</text>
</comment>
<dbReference type="Gene3D" id="2.30.290.10">
    <property type="entry name" value="BH3618-like"/>
    <property type="match status" value="1"/>
</dbReference>
<keyword evidence="5" id="KW-0282">Flagellum</keyword>
<name>A0ABW0THT2_9BACL</name>
<keyword evidence="1 4" id="KW-0963">Cytoplasm</keyword>
<dbReference type="NCBIfam" id="NF009793">
    <property type="entry name" value="PRK13285.1-1"/>
    <property type="match status" value="1"/>
</dbReference>
<dbReference type="HAMAP" id="MF_01185">
    <property type="entry name" value="FliW"/>
    <property type="match status" value="1"/>
</dbReference>
<keyword evidence="4" id="KW-0143">Chaperone</keyword>
<protein>
    <recommendedName>
        <fullName evidence="4">Flagellar assembly factor FliW</fullName>
    </recommendedName>
</protein>
<evidence type="ECO:0000313" key="6">
    <source>
        <dbReference type="Proteomes" id="UP001596109"/>
    </source>
</evidence>
<evidence type="ECO:0000256" key="4">
    <source>
        <dbReference type="HAMAP-Rule" id="MF_01185"/>
    </source>
</evidence>
<keyword evidence="5" id="KW-0969">Cilium</keyword>
<comment type="function">
    <text evidence="4">Acts as an anti-CsrA protein, binds CsrA and prevents it from repressing translation of its target genes, one of which is flagellin. Binds to flagellin and participates in the assembly of the flagellum.</text>
</comment>
<comment type="subunit">
    <text evidence="4">Interacts with translational regulator CsrA and flagellin(s).</text>
</comment>
<dbReference type="EMBL" id="JBHSNO010000005">
    <property type="protein sequence ID" value="MFC5588757.1"/>
    <property type="molecule type" value="Genomic_DNA"/>
</dbReference>
<dbReference type="PANTHER" id="PTHR39190">
    <property type="entry name" value="FLAGELLAR ASSEMBLY FACTOR FLIW"/>
    <property type="match status" value="1"/>
</dbReference>
<dbReference type="InterPro" id="IPR003775">
    <property type="entry name" value="Flagellar_assembly_factor_FliW"/>
</dbReference>
<reference evidence="6" key="1">
    <citation type="journal article" date="2019" name="Int. J. Syst. Evol. Microbiol.">
        <title>The Global Catalogue of Microorganisms (GCM) 10K type strain sequencing project: providing services to taxonomists for standard genome sequencing and annotation.</title>
        <authorList>
            <consortium name="The Broad Institute Genomics Platform"/>
            <consortium name="The Broad Institute Genome Sequencing Center for Infectious Disease"/>
            <person name="Wu L."/>
            <person name="Ma J."/>
        </authorList>
    </citation>
    <scope>NUCLEOTIDE SEQUENCE [LARGE SCALE GENOMIC DNA]</scope>
    <source>
        <strain evidence="6">CGMCC 4.1434</strain>
    </source>
</reference>
<keyword evidence="3 4" id="KW-0810">Translation regulation</keyword>
<dbReference type="RefSeq" id="WP_381432325.1">
    <property type="nucleotide sequence ID" value="NZ_JBHSNO010000005.1"/>
</dbReference>
<accession>A0ABW0THT2</accession>
<sequence length="149" mass="16708">MNIQTKFHGELEIQPDQLWNFPKGIPGFEDENQFALLSIEGNSAFQVLQSTTTSEVAFIVANPYTLVESYSFNIDEPTIELLSIKKEEDVFVLGVISIKDPFETSTINLQAPLIFQTNTKKAKQMILNDNKFSLRHPIGNQVTATEGEA</sequence>
<gene>
    <name evidence="4 5" type="primary">fliW</name>
    <name evidence="5" type="ORF">ACFPRA_07660</name>
</gene>
<evidence type="ECO:0000256" key="1">
    <source>
        <dbReference type="ARBA" id="ARBA00022490"/>
    </source>
</evidence>
<dbReference type="SUPFAM" id="SSF141457">
    <property type="entry name" value="BH3618-like"/>
    <property type="match status" value="1"/>
</dbReference>
<evidence type="ECO:0000256" key="3">
    <source>
        <dbReference type="ARBA" id="ARBA00022845"/>
    </source>
</evidence>
<keyword evidence="2 4" id="KW-1005">Bacterial flagellum biogenesis</keyword>
<dbReference type="InterPro" id="IPR024046">
    <property type="entry name" value="Flagellar_assmbl_FliW_dom_sf"/>
</dbReference>
<evidence type="ECO:0000256" key="2">
    <source>
        <dbReference type="ARBA" id="ARBA00022795"/>
    </source>
</evidence>
<comment type="similarity">
    <text evidence="4">Belongs to the FliW family.</text>
</comment>
<proteinExistence type="inferred from homology"/>
<dbReference type="Pfam" id="PF02623">
    <property type="entry name" value="FliW"/>
    <property type="match status" value="1"/>
</dbReference>
<evidence type="ECO:0000313" key="5">
    <source>
        <dbReference type="EMBL" id="MFC5588757.1"/>
    </source>
</evidence>
<keyword evidence="6" id="KW-1185">Reference proteome</keyword>
<organism evidence="5 6">
    <name type="scientific">Sporosarcina soli</name>
    <dbReference type="NCBI Taxonomy" id="334736"/>
    <lineage>
        <taxon>Bacteria</taxon>
        <taxon>Bacillati</taxon>
        <taxon>Bacillota</taxon>
        <taxon>Bacilli</taxon>
        <taxon>Bacillales</taxon>
        <taxon>Caryophanaceae</taxon>
        <taxon>Sporosarcina</taxon>
    </lineage>
</organism>
<dbReference type="Proteomes" id="UP001596109">
    <property type="component" value="Unassembled WGS sequence"/>
</dbReference>
<keyword evidence="5" id="KW-0966">Cell projection</keyword>